<keyword evidence="3" id="KW-0812">Transmembrane</keyword>
<evidence type="ECO:0000256" key="4">
    <source>
        <dbReference type="ARBA" id="ARBA00022989"/>
    </source>
</evidence>
<name>A0A2Z6MPN1_TRISU</name>
<dbReference type="GO" id="GO:0016020">
    <property type="term" value="C:membrane"/>
    <property type="evidence" value="ECO:0007669"/>
    <property type="project" value="UniProtKB-SubCell"/>
</dbReference>
<evidence type="ECO:0000313" key="7">
    <source>
        <dbReference type="Proteomes" id="UP000242715"/>
    </source>
</evidence>
<evidence type="ECO:0000256" key="1">
    <source>
        <dbReference type="ARBA" id="ARBA00004141"/>
    </source>
</evidence>
<keyword evidence="5" id="KW-0472">Membrane</keyword>
<dbReference type="Pfam" id="PF00860">
    <property type="entry name" value="Xan_ur_permease"/>
    <property type="match status" value="1"/>
</dbReference>
<dbReference type="InterPro" id="IPR006043">
    <property type="entry name" value="NCS2"/>
</dbReference>
<keyword evidence="4" id="KW-1133">Transmembrane helix</keyword>
<comment type="subcellular location">
    <subcellularLocation>
        <location evidence="1">Membrane</location>
        <topology evidence="1">Multi-pass membrane protein</topology>
    </subcellularLocation>
</comment>
<sequence>MYLHRYISTKKLTFDRFAVLFSIAIAWLFAQLLTSSTAYNNKPEVTQNSWRTDRTGRISSAPWVYLPLLFQWGSPTFNYGEIFAMLTASFVSLFESTGTFYVAARYGSATPVPLSVISRETGWMGVASFFNGMFGSVTGSAASVCTLISPTKLLDS</sequence>
<dbReference type="GO" id="GO:0022857">
    <property type="term" value="F:transmembrane transporter activity"/>
    <property type="evidence" value="ECO:0007669"/>
    <property type="project" value="InterPro"/>
</dbReference>
<dbReference type="AlphaFoldDB" id="A0A2Z6MPN1"/>
<dbReference type="Proteomes" id="UP000242715">
    <property type="component" value="Unassembled WGS sequence"/>
</dbReference>
<reference evidence="7" key="1">
    <citation type="journal article" date="2017" name="Front. Plant Sci.">
        <title>Climate Clever Clovers: New Paradigm to Reduce the Environmental Footprint of Ruminants by Breeding Low Methanogenic Forages Utilizing Haplotype Variation.</title>
        <authorList>
            <person name="Kaur P."/>
            <person name="Appels R."/>
            <person name="Bayer P.E."/>
            <person name="Keeble-Gagnere G."/>
            <person name="Wang J."/>
            <person name="Hirakawa H."/>
            <person name="Shirasawa K."/>
            <person name="Vercoe P."/>
            <person name="Stefanova K."/>
            <person name="Durmic Z."/>
            <person name="Nichols P."/>
            <person name="Revell C."/>
            <person name="Isobe S.N."/>
            <person name="Edwards D."/>
            <person name="Erskine W."/>
        </authorList>
    </citation>
    <scope>NUCLEOTIDE SEQUENCE [LARGE SCALE GENOMIC DNA]</scope>
    <source>
        <strain evidence="7">cv. Daliak</strain>
    </source>
</reference>
<evidence type="ECO:0000256" key="5">
    <source>
        <dbReference type="ARBA" id="ARBA00023136"/>
    </source>
</evidence>
<keyword evidence="7" id="KW-1185">Reference proteome</keyword>
<proteinExistence type="inferred from homology"/>
<dbReference type="EMBL" id="DF973559">
    <property type="protein sequence ID" value="GAU34544.1"/>
    <property type="molecule type" value="Genomic_DNA"/>
</dbReference>
<organism evidence="6 7">
    <name type="scientific">Trifolium subterraneum</name>
    <name type="common">Subterranean clover</name>
    <dbReference type="NCBI Taxonomy" id="3900"/>
    <lineage>
        <taxon>Eukaryota</taxon>
        <taxon>Viridiplantae</taxon>
        <taxon>Streptophyta</taxon>
        <taxon>Embryophyta</taxon>
        <taxon>Tracheophyta</taxon>
        <taxon>Spermatophyta</taxon>
        <taxon>Magnoliopsida</taxon>
        <taxon>eudicotyledons</taxon>
        <taxon>Gunneridae</taxon>
        <taxon>Pentapetalae</taxon>
        <taxon>rosids</taxon>
        <taxon>fabids</taxon>
        <taxon>Fabales</taxon>
        <taxon>Fabaceae</taxon>
        <taxon>Papilionoideae</taxon>
        <taxon>50 kb inversion clade</taxon>
        <taxon>NPAAA clade</taxon>
        <taxon>Hologalegina</taxon>
        <taxon>IRL clade</taxon>
        <taxon>Trifolieae</taxon>
        <taxon>Trifolium</taxon>
    </lineage>
</organism>
<evidence type="ECO:0000256" key="2">
    <source>
        <dbReference type="ARBA" id="ARBA00008821"/>
    </source>
</evidence>
<evidence type="ECO:0000313" key="6">
    <source>
        <dbReference type="EMBL" id="GAU34544.1"/>
    </source>
</evidence>
<gene>
    <name evidence="6" type="ORF">TSUD_219270</name>
</gene>
<comment type="similarity">
    <text evidence="2">Belongs to the nucleobase:cation symporter-2 (NCS2) (TC 2.A.40) family.</text>
</comment>
<evidence type="ECO:0000256" key="3">
    <source>
        <dbReference type="ARBA" id="ARBA00022692"/>
    </source>
</evidence>
<dbReference type="PANTHER" id="PTHR11119">
    <property type="entry name" value="XANTHINE-URACIL / VITAMIN C PERMEASE FAMILY MEMBER"/>
    <property type="match status" value="1"/>
</dbReference>
<dbReference type="OrthoDB" id="1738706at2759"/>
<accession>A0A2Z6MPN1</accession>
<protein>
    <submittedName>
        <fullName evidence="6">Uncharacterized protein</fullName>
    </submittedName>
</protein>